<dbReference type="EMBL" id="BSDZ01000079">
    <property type="protein sequence ID" value="GLI68396.1"/>
    <property type="molecule type" value="Genomic_DNA"/>
</dbReference>
<gene>
    <name evidence="3" type="ORF">VaNZ11_012782</name>
</gene>
<feature type="compositionally biased region" description="Low complexity" evidence="1">
    <location>
        <begin position="119"/>
        <end position="137"/>
    </location>
</feature>
<feature type="transmembrane region" description="Helical" evidence="2">
    <location>
        <begin position="80"/>
        <end position="103"/>
    </location>
</feature>
<keyword evidence="4" id="KW-1185">Reference proteome</keyword>
<evidence type="ECO:0000256" key="2">
    <source>
        <dbReference type="SAM" id="Phobius"/>
    </source>
</evidence>
<sequence length="410" mass="42957">MVQFLYIAFQDALRRKALRGDVVPRWLAAAVAIPWVCVLSSAVALAGWSLWVVKSEAARQSTHNIVKGFGLSLTREPWPLWAPVPVSCVLLPVLLVLLLSAWARERIQRRVALGGTPFSDSATSESGSESASYTPSTRRGMRPQEYFATAGTAATATWLLHAWLVTVLVCMGVWAAAVVTLHTATKAVMPYRSALKSTTAAVGESGLKNLVLERLNSDVTARSAAVATRGSSSATGLAGLNWGPHGDGDGWGPGGCPVTCVDLSALSYYLGDETCCCDTIGGIFAAEAHSAAASHSLRLALIGLGLLWASLSWLLVAAGCQFAHTESEAMLCWGLSSPCAGALIQPQLQRGELSRQASVQRLSSWLARVMGIVDVSGGDGGRGGGGSGEEVTAAVRDGSREPLLDSNNTP</sequence>
<evidence type="ECO:0000313" key="4">
    <source>
        <dbReference type="Proteomes" id="UP001165090"/>
    </source>
</evidence>
<dbReference type="Proteomes" id="UP001165090">
    <property type="component" value="Unassembled WGS sequence"/>
</dbReference>
<name>A0ABQ5SFH5_9CHLO</name>
<feature type="region of interest" description="Disordered" evidence="1">
    <location>
        <begin position="118"/>
        <end position="138"/>
    </location>
</feature>
<evidence type="ECO:0000313" key="3">
    <source>
        <dbReference type="EMBL" id="GLI68396.1"/>
    </source>
</evidence>
<protein>
    <submittedName>
        <fullName evidence="3">Uncharacterized protein</fullName>
    </submittedName>
</protein>
<feature type="transmembrane region" description="Helical" evidence="2">
    <location>
        <begin position="26"/>
        <end position="51"/>
    </location>
</feature>
<proteinExistence type="predicted"/>
<accession>A0ABQ5SFH5</accession>
<feature type="region of interest" description="Disordered" evidence="1">
    <location>
        <begin position="378"/>
        <end position="410"/>
    </location>
</feature>
<feature type="compositionally biased region" description="Gly residues" evidence="1">
    <location>
        <begin position="378"/>
        <end position="388"/>
    </location>
</feature>
<comment type="caution">
    <text evidence="3">The sequence shown here is derived from an EMBL/GenBank/DDBJ whole genome shotgun (WGS) entry which is preliminary data.</text>
</comment>
<keyword evidence="2" id="KW-0472">Membrane</keyword>
<keyword evidence="2" id="KW-1133">Transmembrane helix</keyword>
<evidence type="ECO:0000256" key="1">
    <source>
        <dbReference type="SAM" id="MobiDB-lite"/>
    </source>
</evidence>
<organism evidence="3 4">
    <name type="scientific">Volvox africanus</name>
    <dbReference type="NCBI Taxonomy" id="51714"/>
    <lineage>
        <taxon>Eukaryota</taxon>
        <taxon>Viridiplantae</taxon>
        <taxon>Chlorophyta</taxon>
        <taxon>core chlorophytes</taxon>
        <taxon>Chlorophyceae</taxon>
        <taxon>CS clade</taxon>
        <taxon>Chlamydomonadales</taxon>
        <taxon>Volvocaceae</taxon>
        <taxon>Volvox</taxon>
    </lineage>
</organism>
<keyword evidence="2" id="KW-0812">Transmembrane</keyword>
<reference evidence="3 4" key="1">
    <citation type="journal article" date="2023" name="IScience">
        <title>Expanded male sex-determining region conserved during the evolution of homothallism in the green alga Volvox.</title>
        <authorList>
            <person name="Yamamoto K."/>
            <person name="Matsuzaki R."/>
            <person name="Mahakham W."/>
            <person name="Heman W."/>
            <person name="Sekimoto H."/>
            <person name="Kawachi M."/>
            <person name="Minakuchi Y."/>
            <person name="Toyoda A."/>
            <person name="Nozaki H."/>
        </authorList>
    </citation>
    <scope>NUCLEOTIDE SEQUENCE [LARGE SCALE GENOMIC DNA]</scope>
    <source>
        <strain evidence="3 4">NIES-4468</strain>
    </source>
</reference>